<comment type="caution">
    <text evidence="1">The sequence shown here is derived from an EMBL/GenBank/DDBJ whole genome shotgun (WGS) entry which is preliminary data.</text>
</comment>
<accession>A0ACB6R715</accession>
<name>A0ACB6R715_9PLEO</name>
<dbReference type="Proteomes" id="UP000799755">
    <property type="component" value="Unassembled WGS sequence"/>
</dbReference>
<evidence type="ECO:0000313" key="1">
    <source>
        <dbReference type="EMBL" id="KAF2475044.1"/>
    </source>
</evidence>
<reference evidence="1" key="1">
    <citation type="journal article" date="2020" name="Stud. Mycol.">
        <title>101 Dothideomycetes genomes: a test case for predicting lifestyles and emergence of pathogens.</title>
        <authorList>
            <person name="Haridas S."/>
            <person name="Albert R."/>
            <person name="Binder M."/>
            <person name="Bloem J."/>
            <person name="Labutti K."/>
            <person name="Salamov A."/>
            <person name="Andreopoulos B."/>
            <person name="Baker S."/>
            <person name="Barry K."/>
            <person name="Bills G."/>
            <person name="Bluhm B."/>
            <person name="Cannon C."/>
            <person name="Castanera R."/>
            <person name="Culley D."/>
            <person name="Daum C."/>
            <person name="Ezra D."/>
            <person name="Gonzalez J."/>
            <person name="Henrissat B."/>
            <person name="Kuo A."/>
            <person name="Liang C."/>
            <person name="Lipzen A."/>
            <person name="Lutzoni F."/>
            <person name="Magnuson J."/>
            <person name="Mondo S."/>
            <person name="Nolan M."/>
            <person name="Ohm R."/>
            <person name="Pangilinan J."/>
            <person name="Park H.-J."/>
            <person name="Ramirez L."/>
            <person name="Alfaro M."/>
            <person name="Sun H."/>
            <person name="Tritt A."/>
            <person name="Yoshinaga Y."/>
            <person name="Zwiers L.-H."/>
            <person name="Turgeon B."/>
            <person name="Goodwin S."/>
            <person name="Spatafora J."/>
            <person name="Crous P."/>
            <person name="Grigoriev I."/>
        </authorList>
    </citation>
    <scope>NUCLEOTIDE SEQUENCE</scope>
    <source>
        <strain evidence="1">ATCC 200398</strain>
    </source>
</reference>
<protein>
    <submittedName>
        <fullName evidence="1">Uncharacterized protein</fullName>
    </submittedName>
</protein>
<organism evidence="1 2">
    <name type="scientific">Lindgomyces ingoldianus</name>
    <dbReference type="NCBI Taxonomy" id="673940"/>
    <lineage>
        <taxon>Eukaryota</taxon>
        <taxon>Fungi</taxon>
        <taxon>Dikarya</taxon>
        <taxon>Ascomycota</taxon>
        <taxon>Pezizomycotina</taxon>
        <taxon>Dothideomycetes</taxon>
        <taxon>Pleosporomycetidae</taxon>
        <taxon>Pleosporales</taxon>
        <taxon>Lindgomycetaceae</taxon>
        <taxon>Lindgomyces</taxon>
    </lineage>
</organism>
<sequence>EKRKRILGEEHPDTISAMNNLASTLGDQGKLEESITMLKKAYKKIIVLLGDYHPHSKILCANLTQRSLGKFAALFLQTPKESQEELCQQSLSDFEQTFGSRHPSTIFLTKVIADLYKHQDEFDKAESMYHRALD</sequence>
<gene>
    <name evidence="1" type="ORF">BDR25DRAFT_163739</name>
</gene>
<proteinExistence type="predicted"/>
<evidence type="ECO:0000313" key="2">
    <source>
        <dbReference type="Proteomes" id="UP000799755"/>
    </source>
</evidence>
<feature type="non-terminal residue" evidence="1">
    <location>
        <position position="134"/>
    </location>
</feature>
<feature type="non-terminal residue" evidence="1">
    <location>
        <position position="1"/>
    </location>
</feature>
<dbReference type="EMBL" id="MU003497">
    <property type="protein sequence ID" value="KAF2475044.1"/>
    <property type="molecule type" value="Genomic_DNA"/>
</dbReference>
<keyword evidence="2" id="KW-1185">Reference proteome</keyword>